<feature type="domain" description="N-acetyltransferase" evidence="1">
    <location>
        <begin position="13"/>
        <end position="180"/>
    </location>
</feature>
<dbReference type="PROSITE" id="PS51186">
    <property type="entry name" value="GNAT"/>
    <property type="match status" value="1"/>
</dbReference>
<dbReference type="InterPro" id="IPR000182">
    <property type="entry name" value="GNAT_dom"/>
</dbReference>
<evidence type="ECO:0000259" key="1">
    <source>
        <dbReference type="PROSITE" id="PS51186"/>
    </source>
</evidence>
<dbReference type="SUPFAM" id="SSF55729">
    <property type="entry name" value="Acyl-CoA N-acyltransferases (Nat)"/>
    <property type="match status" value="1"/>
</dbReference>
<proteinExistence type="predicted"/>
<evidence type="ECO:0000313" key="2">
    <source>
        <dbReference type="EMBL" id="TMQ72187.1"/>
    </source>
</evidence>
<comment type="caution">
    <text evidence="2">The sequence shown here is derived from an EMBL/GenBank/DDBJ whole genome shotgun (WGS) entry which is preliminary data.</text>
</comment>
<dbReference type="EMBL" id="VBPA01000073">
    <property type="protein sequence ID" value="TMQ72187.1"/>
    <property type="molecule type" value="Genomic_DNA"/>
</dbReference>
<keyword evidence="2" id="KW-0808">Transferase</keyword>
<sequence>MNVEPVTLAGRLVRLEPLDLARHWEGLLAIGLDPDLWRWTLNRPTSDADLRGYLETALDEQARGRSLPFATIDVPTGRVAGCTRFGSIEPGNRKAEIGWTWVGRPFQRSHVNTEAKYLMMRHAFETWGCMRVELKTNVLNRRSRDAMLRIGCVEEGVLRKHSISDTGVPRDTIYYSVLDDEWPAVKARLEGLMAR</sequence>
<reference evidence="2 3" key="1">
    <citation type="journal article" date="2019" name="Nat. Microbiol.">
        <title>Mediterranean grassland soil C-N compound turnover is dependent on rainfall and depth, and is mediated by genomically divergent microorganisms.</title>
        <authorList>
            <person name="Diamond S."/>
            <person name="Andeer P.F."/>
            <person name="Li Z."/>
            <person name="Crits-Christoph A."/>
            <person name="Burstein D."/>
            <person name="Anantharaman K."/>
            <person name="Lane K.R."/>
            <person name="Thomas B.C."/>
            <person name="Pan C."/>
            <person name="Northen T.R."/>
            <person name="Banfield J.F."/>
        </authorList>
    </citation>
    <scope>NUCLEOTIDE SEQUENCE [LARGE SCALE GENOMIC DNA]</scope>
    <source>
        <strain evidence="2">WS_10</strain>
    </source>
</reference>
<dbReference type="AlphaFoldDB" id="A0A538U8J2"/>
<name>A0A538U8J2_UNCEI</name>
<dbReference type="Gene3D" id="3.40.630.30">
    <property type="match status" value="1"/>
</dbReference>
<evidence type="ECO:0000313" key="3">
    <source>
        <dbReference type="Proteomes" id="UP000319836"/>
    </source>
</evidence>
<dbReference type="PANTHER" id="PTHR43610">
    <property type="entry name" value="BLL6696 PROTEIN"/>
    <property type="match status" value="1"/>
</dbReference>
<protein>
    <submittedName>
        <fullName evidence="2">GNAT family N-acetyltransferase</fullName>
    </submittedName>
</protein>
<dbReference type="GO" id="GO:0016747">
    <property type="term" value="F:acyltransferase activity, transferring groups other than amino-acyl groups"/>
    <property type="evidence" value="ECO:0007669"/>
    <property type="project" value="InterPro"/>
</dbReference>
<accession>A0A538U8J2</accession>
<dbReference type="Pfam" id="PF13302">
    <property type="entry name" value="Acetyltransf_3"/>
    <property type="match status" value="1"/>
</dbReference>
<gene>
    <name evidence="2" type="ORF">E6K80_03330</name>
</gene>
<dbReference type="Proteomes" id="UP000319836">
    <property type="component" value="Unassembled WGS sequence"/>
</dbReference>
<organism evidence="2 3">
    <name type="scientific">Eiseniibacteriota bacterium</name>
    <dbReference type="NCBI Taxonomy" id="2212470"/>
    <lineage>
        <taxon>Bacteria</taxon>
        <taxon>Candidatus Eiseniibacteriota</taxon>
    </lineage>
</organism>
<dbReference type="InterPro" id="IPR016181">
    <property type="entry name" value="Acyl_CoA_acyltransferase"/>
</dbReference>
<dbReference type="PANTHER" id="PTHR43610:SF1">
    <property type="entry name" value="N-ACETYLTRANSFERASE DOMAIN-CONTAINING PROTEIN"/>
    <property type="match status" value="1"/>
</dbReference>